<evidence type="ECO:0000313" key="9">
    <source>
        <dbReference type="EMBL" id="KNC31247.1"/>
    </source>
</evidence>
<dbReference type="InterPro" id="IPR006909">
    <property type="entry name" value="Rad21/Rec8_C_eu"/>
</dbReference>
<organism evidence="9 10">
    <name type="scientific">Lucilia cuprina</name>
    <name type="common">Green bottle fly</name>
    <name type="synonym">Australian sheep blowfly</name>
    <dbReference type="NCBI Taxonomy" id="7375"/>
    <lineage>
        <taxon>Eukaryota</taxon>
        <taxon>Metazoa</taxon>
        <taxon>Ecdysozoa</taxon>
        <taxon>Arthropoda</taxon>
        <taxon>Hexapoda</taxon>
        <taxon>Insecta</taxon>
        <taxon>Pterygota</taxon>
        <taxon>Neoptera</taxon>
        <taxon>Endopterygota</taxon>
        <taxon>Diptera</taxon>
        <taxon>Brachycera</taxon>
        <taxon>Muscomorpha</taxon>
        <taxon>Oestroidea</taxon>
        <taxon>Calliphoridae</taxon>
        <taxon>Luciliinae</taxon>
        <taxon>Lucilia</taxon>
    </lineage>
</organism>
<feature type="domain" description="Tc1-like transposase DDE" evidence="8">
    <location>
        <begin position="720"/>
        <end position="848"/>
    </location>
</feature>
<dbReference type="OMA" id="EDDIMQG"/>
<evidence type="ECO:0000259" key="6">
    <source>
        <dbReference type="Pfam" id="PF04824"/>
    </source>
</evidence>
<evidence type="ECO:0000313" key="10">
    <source>
        <dbReference type="Proteomes" id="UP000037069"/>
    </source>
</evidence>
<dbReference type="Pfam" id="PF04825">
    <property type="entry name" value="Rad21_Rec8_N"/>
    <property type="match status" value="1"/>
</dbReference>
<comment type="subcellular location">
    <subcellularLocation>
        <location evidence="2">Chromosome</location>
    </subcellularLocation>
    <subcellularLocation>
        <location evidence="1">Nucleus</location>
    </subcellularLocation>
</comment>
<protein>
    <recommendedName>
        <fullName evidence="11">Rad21/Rec8-like protein N-terminal domain-containing protein</fullName>
    </recommendedName>
</protein>
<feature type="domain" description="Rad21/Rec8-like protein N-terminal" evidence="7">
    <location>
        <begin position="1"/>
        <end position="103"/>
    </location>
</feature>
<dbReference type="GO" id="GO:0003676">
    <property type="term" value="F:nucleic acid binding"/>
    <property type="evidence" value="ECO:0007669"/>
    <property type="project" value="InterPro"/>
</dbReference>
<dbReference type="PANTHER" id="PTHR12585:SF69">
    <property type="entry name" value="FI11703P"/>
    <property type="match status" value="1"/>
</dbReference>
<dbReference type="Gene3D" id="3.30.420.10">
    <property type="entry name" value="Ribonuclease H-like superfamily/Ribonuclease H"/>
    <property type="match status" value="1"/>
</dbReference>
<dbReference type="GO" id="GO:0005634">
    <property type="term" value="C:nucleus"/>
    <property type="evidence" value="ECO:0007669"/>
    <property type="project" value="UniProtKB-SubCell"/>
</dbReference>
<dbReference type="InterPro" id="IPR036390">
    <property type="entry name" value="WH_DNA-bd_sf"/>
</dbReference>
<dbReference type="InterPro" id="IPR038717">
    <property type="entry name" value="Tc1-like_DDE_dom"/>
</dbReference>
<evidence type="ECO:0008006" key="11">
    <source>
        <dbReference type="Google" id="ProtNLM"/>
    </source>
</evidence>
<name>A0A0L0CGA2_LUCCU</name>
<evidence type="ECO:0000259" key="8">
    <source>
        <dbReference type="Pfam" id="PF13358"/>
    </source>
</evidence>
<dbReference type="STRING" id="7375.A0A0L0CGA2"/>
<dbReference type="GO" id="GO:1990414">
    <property type="term" value="P:replication-born double-strand break repair via sister chromatid exchange"/>
    <property type="evidence" value="ECO:0007669"/>
    <property type="project" value="TreeGrafter"/>
</dbReference>
<dbReference type="GO" id="GO:0003682">
    <property type="term" value="F:chromatin binding"/>
    <property type="evidence" value="ECO:0007669"/>
    <property type="project" value="TreeGrafter"/>
</dbReference>
<gene>
    <name evidence="9" type="ORF">FF38_14426</name>
</gene>
<evidence type="ECO:0000256" key="1">
    <source>
        <dbReference type="ARBA" id="ARBA00004123"/>
    </source>
</evidence>
<comment type="caution">
    <text evidence="9">The sequence shown here is derived from an EMBL/GenBank/DDBJ whole genome shotgun (WGS) entry which is preliminary data.</text>
</comment>
<evidence type="ECO:0000256" key="3">
    <source>
        <dbReference type="ARBA" id="ARBA00009870"/>
    </source>
</evidence>
<dbReference type="InterPro" id="IPR006910">
    <property type="entry name" value="Rad21_Rec8_N"/>
</dbReference>
<dbReference type="SUPFAM" id="SSF46785">
    <property type="entry name" value="Winged helix' DNA-binding domain"/>
    <property type="match status" value="1"/>
</dbReference>
<accession>A0A0L0CGA2</accession>
<evidence type="ECO:0000256" key="4">
    <source>
        <dbReference type="ARBA" id="ARBA00022454"/>
    </source>
</evidence>
<dbReference type="InterPro" id="IPR036397">
    <property type="entry name" value="RNaseH_sf"/>
</dbReference>
<dbReference type="OrthoDB" id="10071381at2759"/>
<dbReference type="Pfam" id="PF13358">
    <property type="entry name" value="DDE_3"/>
    <property type="match status" value="1"/>
</dbReference>
<dbReference type="Proteomes" id="UP000037069">
    <property type="component" value="Unassembled WGS sequence"/>
</dbReference>
<sequence length="919" mass="103030">MFYAHIILAKKGPLARVWLAAHWDKKITKAHVFETNIEKSVEGIMQPKVKLALRTSGHLLLGVVRIYSRKAKYLLADCNEAFVKIKMAFRPGMVDLPEGHREANVNAITLPEVFHDFDTALPELNDIDIEAQFSINQSRADEITMREDYGSLSLSLHDDGFGDVGFDNDTPDMVRGHLDSTLNDQLFEDEIITNVRESNEASIRLNEPDVTDTRLDGDGFGDEFGQPELFGDELFGEPPRLETDTQEIIEPIPNVNEESDDDVSDHFDARAPSPDSSCEGSAIVITKEDELEKGETSAVQQHEAIDENLEQSTLIQNEDESFALAPIDASAYKGITKTKRKRKLIVDEIKNISGEEMKAQLANTSDIVTTLDLAPPTKRLMYWKETGGVEKLFSLPSRSIPARALFLNYHRHLISHFTQLEDFTCLGPSDILALEHISNDIDSSAIIQNKRGRKRKFDVLPNNLQHNPDVCIDVTNQSLAAPETIREQESFVATNDSLKVNNIIPNDSAQTAEATIFDNCSSPGPLFTMNDISNIDNLGSLGDLAFTPGNLHHGMDAVDDFNHGGLTPVNLNHGHVTPRHPEIETIESIPNLPVDQISSILNEAANMPENTIAEGSTNLNKSCDLASDWNDYAFPPSIEIQNNFDEQMENETSEQFEERVLNKRAAQLFYAVKSRMVKQDCLLLSELTVKNSRKQKQLSTDSKTAIIKALEEGKCMREVGPPGQRYSPRYQLPTVKHGGGSIMVWGAFSRDGVGPLTQIEGKMDAKKYCEILGEHMLPHLREKVPPSSIFQQDNDPKHSSRLARNFLSDNDVNVLDWPSQSPDLNPIENLWELLDREVKRKHPSNKRQLEEILKIEWEKISINTLIALVDSMPSRLQEAAQKFYSLLVLKKFRALNISQSAPYSDIIVTRGQLFENPKL</sequence>
<dbReference type="InterPro" id="IPR039781">
    <property type="entry name" value="Rad21/Rec8-like"/>
</dbReference>
<dbReference type="EMBL" id="JRES01000438">
    <property type="protein sequence ID" value="KNC31247.1"/>
    <property type="molecule type" value="Genomic_DNA"/>
</dbReference>
<comment type="similarity">
    <text evidence="3">Belongs to the rad21 family.</text>
</comment>
<keyword evidence="10" id="KW-1185">Reference proteome</keyword>
<dbReference type="GO" id="GO:0007062">
    <property type="term" value="P:sister chromatid cohesion"/>
    <property type="evidence" value="ECO:0007669"/>
    <property type="project" value="InterPro"/>
</dbReference>
<evidence type="ECO:0000259" key="7">
    <source>
        <dbReference type="Pfam" id="PF04825"/>
    </source>
</evidence>
<evidence type="ECO:0000256" key="5">
    <source>
        <dbReference type="ARBA" id="ARBA00023242"/>
    </source>
</evidence>
<dbReference type="Pfam" id="PF04824">
    <property type="entry name" value="Rad21_Rec8"/>
    <property type="match status" value="1"/>
</dbReference>
<dbReference type="CDD" id="cd21792">
    <property type="entry name" value="Rad21_Rec8_M_NXP1-like"/>
    <property type="match status" value="1"/>
</dbReference>
<reference evidence="9 10" key="1">
    <citation type="journal article" date="2015" name="Nat. Commun.">
        <title>Lucilia cuprina genome unlocks parasitic fly biology to underpin future interventions.</title>
        <authorList>
            <person name="Anstead C.A."/>
            <person name="Korhonen P.K."/>
            <person name="Young N.D."/>
            <person name="Hall R.S."/>
            <person name="Jex A.R."/>
            <person name="Murali S.C."/>
            <person name="Hughes D.S."/>
            <person name="Lee S.F."/>
            <person name="Perry T."/>
            <person name="Stroehlein A.J."/>
            <person name="Ansell B.R."/>
            <person name="Breugelmans B."/>
            <person name="Hofmann A."/>
            <person name="Qu J."/>
            <person name="Dugan S."/>
            <person name="Lee S.L."/>
            <person name="Chao H."/>
            <person name="Dinh H."/>
            <person name="Han Y."/>
            <person name="Doddapaneni H.V."/>
            <person name="Worley K.C."/>
            <person name="Muzny D.M."/>
            <person name="Ioannidis P."/>
            <person name="Waterhouse R.M."/>
            <person name="Zdobnov E.M."/>
            <person name="James P.J."/>
            <person name="Bagnall N.H."/>
            <person name="Kotze A.C."/>
            <person name="Gibbs R.A."/>
            <person name="Richards S."/>
            <person name="Batterham P."/>
            <person name="Gasser R.B."/>
        </authorList>
    </citation>
    <scope>NUCLEOTIDE SEQUENCE [LARGE SCALE GENOMIC DNA]</scope>
    <source>
        <strain evidence="9 10">LS</strain>
        <tissue evidence="9">Full body</tissue>
    </source>
</reference>
<dbReference type="GO" id="GO:0008278">
    <property type="term" value="C:cohesin complex"/>
    <property type="evidence" value="ECO:0007669"/>
    <property type="project" value="InterPro"/>
</dbReference>
<keyword evidence="5" id="KW-0539">Nucleus</keyword>
<dbReference type="InterPro" id="IPR049589">
    <property type="entry name" value="NXP1_M-like"/>
</dbReference>
<keyword evidence="4" id="KW-0158">Chromosome</keyword>
<dbReference type="PANTHER" id="PTHR12585">
    <property type="entry name" value="SCC1 / RAD21 FAMILY MEMBER"/>
    <property type="match status" value="1"/>
</dbReference>
<feature type="domain" description="Rad21/Rec8-like protein C-terminal eukaryotic" evidence="6">
    <location>
        <begin position="877"/>
        <end position="912"/>
    </location>
</feature>
<proteinExistence type="inferred from homology"/>
<evidence type="ECO:0000256" key="2">
    <source>
        <dbReference type="ARBA" id="ARBA00004286"/>
    </source>
</evidence>
<dbReference type="AlphaFoldDB" id="A0A0L0CGA2"/>